<dbReference type="InterPro" id="IPR029058">
    <property type="entry name" value="AB_hydrolase_fold"/>
</dbReference>
<dbReference type="OrthoDB" id="6161812at2759"/>
<name>A0A4Z1HRB2_9HELO</name>
<dbReference type="Gene3D" id="1.25.40.10">
    <property type="entry name" value="Tetratricopeptide repeat domain"/>
    <property type="match status" value="2"/>
</dbReference>
<dbReference type="InterPro" id="IPR011990">
    <property type="entry name" value="TPR-like_helical_dom_sf"/>
</dbReference>
<dbReference type="SUPFAM" id="SSF53474">
    <property type="entry name" value="alpha/beta-Hydrolases"/>
    <property type="match status" value="1"/>
</dbReference>
<dbReference type="STRING" id="278944.A0A4Z1HRB2"/>
<organism evidence="2 3">
    <name type="scientific">Botryotinia narcissicola</name>
    <dbReference type="NCBI Taxonomy" id="278944"/>
    <lineage>
        <taxon>Eukaryota</taxon>
        <taxon>Fungi</taxon>
        <taxon>Dikarya</taxon>
        <taxon>Ascomycota</taxon>
        <taxon>Pezizomycotina</taxon>
        <taxon>Leotiomycetes</taxon>
        <taxon>Helotiales</taxon>
        <taxon>Sclerotiniaceae</taxon>
        <taxon>Botryotinia</taxon>
    </lineage>
</organism>
<comment type="caution">
    <text evidence="2">The sequence shown here is derived from an EMBL/GenBank/DDBJ whole genome shotgun (WGS) entry which is preliminary data.</text>
</comment>
<evidence type="ECO:0000313" key="3">
    <source>
        <dbReference type="Proteomes" id="UP000297452"/>
    </source>
</evidence>
<evidence type="ECO:0000313" key="2">
    <source>
        <dbReference type="EMBL" id="TGO51365.1"/>
    </source>
</evidence>
<dbReference type="SMART" id="SM00028">
    <property type="entry name" value="TPR"/>
    <property type="match status" value="3"/>
</dbReference>
<dbReference type="SUPFAM" id="SSF52540">
    <property type="entry name" value="P-loop containing nucleoside triphosphate hydrolases"/>
    <property type="match status" value="1"/>
</dbReference>
<reference evidence="2 3" key="1">
    <citation type="submission" date="2017-12" db="EMBL/GenBank/DDBJ databases">
        <title>Comparative genomics of Botrytis spp.</title>
        <authorList>
            <person name="Valero-Jimenez C.A."/>
            <person name="Tapia P."/>
            <person name="Veloso J."/>
            <person name="Silva-Moreno E."/>
            <person name="Staats M."/>
            <person name="Valdes J.H."/>
            <person name="Van Kan J.A.L."/>
        </authorList>
    </citation>
    <scope>NUCLEOTIDE SEQUENCE [LARGE SCALE GENOMIC DNA]</scope>
    <source>
        <strain evidence="2 3">MUCL2120</strain>
    </source>
</reference>
<dbReference type="AlphaFoldDB" id="A0A4Z1HRB2"/>
<keyword evidence="3" id="KW-1185">Reference proteome</keyword>
<evidence type="ECO:0000259" key="1">
    <source>
        <dbReference type="Pfam" id="PF25000"/>
    </source>
</evidence>
<protein>
    <recommendedName>
        <fullName evidence="1">DUF7779 domain-containing protein</fullName>
    </recommendedName>
</protein>
<dbReference type="PANTHER" id="PTHR35205">
    <property type="entry name" value="NB-ARC AND TPR DOMAIN PROTEIN"/>
    <property type="match status" value="1"/>
</dbReference>
<feature type="domain" description="DUF7779" evidence="1">
    <location>
        <begin position="553"/>
        <end position="638"/>
    </location>
</feature>
<sequence length="1038" mass="117248">MLTVPDDSIIAIPGCGLLSVKHWGLIAALEKFPKSFESVAQVSILSYEYGESLDEIKTWEALLAFGGGLLDLLEKKRQFAGSRCIFICHSLGGILLKKALNLACARKDYFQAFLDSILGIIFLGTPHNFGTDQKALERYTTIARFADSGKKGCLKPISLASGANDPPGRSQICNLALQFETFQLPIPVLSVYDGKETRVGWFKSKSLTLVDEEFAKTSLPKEQSYQSDFAHADLCRFDMLGNATHRILEFLQGLLKSAKSVSTFPSSEVLFSHISKYSSIAPSWRSSSSTESAIGTLPARILPRCSSNPDFFGRTAELHELDTHLSPQAPIPRHYALCGMGGVGKTELAVQWFYAQTDHFRAMFWIDAAEPAQLASSYAKIALTLQIQPPGQADDLIANREIAKRWFANTDVPWLLIFDNADNINLLADYWPHDGLARHGSVLVTSRDPLASVVSGIITGLDLEPFPETEASEFIRRVTSCDLSEPEKQAALEMARELGCHPLDIVHMGGVIRRRQWSLQQFMESYHTNYPKLRDPKKTLQQFRHGSMLATAWNFADLDAQAVRLLRILSVLSPDRIQESFFVVSSSDTEPSAFFDDTEDFEGAKDALLSSSIIKRNKIRRELSIHRIIAQEARTWLPVEELYISFCDAVHIICRAWPFNDALENRHKTSRWVTCEAVFSHLEHIHKVYQSNEKSWSHKRYSVELVRLFQEGGAYLHERGFSFEGKPYLQSALRLYEKITEKPPDHLEVLSNIYYTLGAIANETNDGAGCLFNNLILLDMRIKTFEVKGTPDVRLAAANSQIGIAYMMIGKLALATEYFKKSIMLFQSLDNFQIDMLGFPAANLGLAYWMQGQLDEADDTFATALREREREFGKMDNISYKTGRILHGHGNVKASKAEVAKKIGETSQYISLMQESRKLHEASLKQLESTLGEYHHRVADLCHKIAGHRILENDHAEAQEYLDRALRIWGSKHWYKNQVARTSFLKGKHLLQMGSEHSHEGLLWIERARNLRSEILKDEESKEPTEEDYDDLIVFWSR</sequence>
<dbReference type="Proteomes" id="UP000297452">
    <property type="component" value="Unassembled WGS sequence"/>
</dbReference>
<dbReference type="EMBL" id="PQXJ01000359">
    <property type="protein sequence ID" value="TGO51365.1"/>
    <property type="molecule type" value="Genomic_DNA"/>
</dbReference>
<dbReference type="Gene3D" id="3.40.50.300">
    <property type="entry name" value="P-loop containing nucleotide triphosphate hydrolases"/>
    <property type="match status" value="1"/>
</dbReference>
<dbReference type="InterPro" id="IPR027417">
    <property type="entry name" value="P-loop_NTPase"/>
</dbReference>
<gene>
    <name evidence="2" type="ORF">BOTNAR_0359g00150</name>
</gene>
<dbReference type="SUPFAM" id="SSF48452">
    <property type="entry name" value="TPR-like"/>
    <property type="match status" value="1"/>
</dbReference>
<dbReference type="PANTHER" id="PTHR35205:SF1">
    <property type="entry name" value="ZU5 DOMAIN-CONTAINING PROTEIN"/>
    <property type="match status" value="1"/>
</dbReference>
<proteinExistence type="predicted"/>
<dbReference type="InterPro" id="IPR056681">
    <property type="entry name" value="DUF7779"/>
</dbReference>
<dbReference type="InterPro" id="IPR019734">
    <property type="entry name" value="TPR_rpt"/>
</dbReference>
<dbReference type="Pfam" id="PF25000">
    <property type="entry name" value="DUF7779"/>
    <property type="match status" value="1"/>
</dbReference>
<accession>A0A4Z1HRB2</accession>